<feature type="region of interest" description="Disordered" evidence="5">
    <location>
        <begin position="304"/>
        <end position="333"/>
    </location>
</feature>
<evidence type="ECO:0000256" key="1">
    <source>
        <dbReference type="ARBA" id="ARBA00009437"/>
    </source>
</evidence>
<proteinExistence type="inferred from homology"/>
<dbReference type="GO" id="GO:0003700">
    <property type="term" value="F:DNA-binding transcription factor activity"/>
    <property type="evidence" value="ECO:0007669"/>
    <property type="project" value="InterPro"/>
</dbReference>
<feature type="compositionally biased region" description="Basic residues" evidence="5">
    <location>
        <begin position="321"/>
        <end position="333"/>
    </location>
</feature>
<evidence type="ECO:0000259" key="6">
    <source>
        <dbReference type="PROSITE" id="PS50931"/>
    </source>
</evidence>
<dbReference type="KEGG" id="ccro:CMC5_067250"/>
<dbReference type="AlphaFoldDB" id="A0A0K1ENU6"/>
<feature type="domain" description="HTH lysR-type" evidence="6">
    <location>
        <begin position="4"/>
        <end position="61"/>
    </location>
</feature>
<protein>
    <submittedName>
        <fullName evidence="7">LysR family transcriptional regulator</fullName>
    </submittedName>
</protein>
<gene>
    <name evidence="7" type="primary">lysR</name>
    <name evidence="7" type="ORF">CMC5_067250</name>
</gene>
<dbReference type="GO" id="GO:0006351">
    <property type="term" value="P:DNA-templated transcription"/>
    <property type="evidence" value="ECO:0007669"/>
    <property type="project" value="TreeGrafter"/>
</dbReference>
<evidence type="ECO:0000256" key="5">
    <source>
        <dbReference type="SAM" id="MobiDB-lite"/>
    </source>
</evidence>
<dbReference type="RefSeq" id="WP_050434121.1">
    <property type="nucleotide sequence ID" value="NZ_CP012159.1"/>
</dbReference>
<accession>A0A0K1ENU6</accession>
<keyword evidence="8" id="KW-1185">Reference proteome</keyword>
<dbReference type="InterPro" id="IPR036390">
    <property type="entry name" value="WH_DNA-bd_sf"/>
</dbReference>
<dbReference type="PATRIC" id="fig|52.7.peg.7387"/>
<evidence type="ECO:0000256" key="2">
    <source>
        <dbReference type="ARBA" id="ARBA00023015"/>
    </source>
</evidence>
<dbReference type="InterPro" id="IPR005119">
    <property type="entry name" value="LysR_subst-bd"/>
</dbReference>
<evidence type="ECO:0000256" key="3">
    <source>
        <dbReference type="ARBA" id="ARBA00023125"/>
    </source>
</evidence>
<dbReference type="Gene3D" id="3.40.190.290">
    <property type="match status" value="1"/>
</dbReference>
<dbReference type="Pfam" id="PF03466">
    <property type="entry name" value="LysR_substrate"/>
    <property type="match status" value="1"/>
</dbReference>
<dbReference type="SUPFAM" id="SSF46785">
    <property type="entry name" value="Winged helix' DNA-binding domain"/>
    <property type="match status" value="1"/>
</dbReference>
<organism evidence="7 8">
    <name type="scientific">Chondromyces crocatus</name>
    <dbReference type="NCBI Taxonomy" id="52"/>
    <lineage>
        <taxon>Bacteria</taxon>
        <taxon>Pseudomonadati</taxon>
        <taxon>Myxococcota</taxon>
        <taxon>Polyangia</taxon>
        <taxon>Polyangiales</taxon>
        <taxon>Polyangiaceae</taxon>
        <taxon>Chondromyces</taxon>
    </lineage>
</organism>
<dbReference type="GO" id="GO:0043565">
    <property type="term" value="F:sequence-specific DNA binding"/>
    <property type="evidence" value="ECO:0007669"/>
    <property type="project" value="TreeGrafter"/>
</dbReference>
<keyword evidence="3" id="KW-0238">DNA-binding</keyword>
<keyword evidence="4" id="KW-0804">Transcription</keyword>
<keyword evidence="2" id="KW-0805">Transcription regulation</keyword>
<comment type="similarity">
    <text evidence="1">Belongs to the LysR transcriptional regulatory family.</text>
</comment>
<evidence type="ECO:0000313" key="8">
    <source>
        <dbReference type="Proteomes" id="UP000067626"/>
    </source>
</evidence>
<dbReference type="InterPro" id="IPR058163">
    <property type="entry name" value="LysR-type_TF_proteobact-type"/>
</dbReference>
<dbReference type="Pfam" id="PF00126">
    <property type="entry name" value="HTH_1"/>
    <property type="match status" value="1"/>
</dbReference>
<dbReference type="InterPro" id="IPR036388">
    <property type="entry name" value="WH-like_DNA-bd_sf"/>
</dbReference>
<dbReference type="PROSITE" id="PS50931">
    <property type="entry name" value="HTH_LYSR"/>
    <property type="match status" value="1"/>
</dbReference>
<dbReference type="InterPro" id="IPR000847">
    <property type="entry name" value="LysR_HTH_N"/>
</dbReference>
<dbReference type="EMBL" id="CP012159">
    <property type="protein sequence ID" value="AKT42499.1"/>
    <property type="molecule type" value="Genomic_DNA"/>
</dbReference>
<dbReference type="PRINTS" id="PR00039">
    <property type="entry name" value="HTHLYSR"/>
</dbReference>
<name>A0A0K1ENU6_CHOCO</name>
<dbReference type="Proteomes" id="UP000067626">
    <property type="component" value="Chromosome"/>
</dbReference>
<dbReference type="Gene3D" id="1.10.10.10">
    <property type="entry name" value="Winged helix-like DNA-binding domain superfamily/Winged helix DNA-binding domain"/>
    <property type="match status" value="1"/>
</dbReference>
<dbReference type="FunFam" id="1.10.10.10:FF:000001">
    <property type="entry name" value="LysR family transcriptional regulator"/>
    <property type="match status" value="1"/>
</dbReference>
<reference evidence="7 8" key="1">
    <citation type="submission" date="2015-07" db="EMBL/GenBank/DDBJ databases">
        <title>Genome analysis of myxobacterium Chondromyces crocatus Cm c5 reveals a high potential for natural compound synthesis and the genetic basis for the loss of fruiting body formation.</title>
        <authorList>
            <person name="Zaburannyi N."/>
            <person name="Bunk B."/>
            <person name="Maier J."/>
            <person name="Overmann J."/>
            <person name="Mueller R."/>
        </authorList>
    </citation>
    <scope>NUCLEOTIDE SEQUENCE [LARGE SCALE GENOMIC DNA]</scope>
    <source>
        <strain evidence="7 8">Cm c5</strain>
    </source>
</reference>
<dbReference type="CDD" id="cd08474">
    <property type="entry name" value="PBP2_CrgA_like_5"/>
    <property type="match status" value="1"/>
</dbReference>
<dbReference type="OrthoDB" id="5416547at2"/>
<sequence>MQRTGLPELNAVVAVATHRSFRSAATELGMSPSALSHAITTLEQRLGVRLFNRTTRSVALSQAGEQFLARIRPALREIAEAMEAVNQFRDTPTGILRLNASEGAARMVLMPMVLEFLERYPDMHVDLVTDDRLVDIVAEGFDAGVRLAEAVPQDMISVPCSPPVSFAVVGSPRYFERHPRPTVPLDLLAHNCIRYRMPSGTIYRWEFEARGEETVVDVKGSLTLGDHELMMEAALRGIGLAFLSEWAVAPFLEAGVLVRVLDDWTPPFPGLSLYYPGHRHIPAGLRAFIDIVRASHARRAAPSFPRFHADGSASAAPRGQPARKRSGSRSSRK</sequence>
<dbReference type="SUPFAM" id="SSF53850">
    <property type="entry name" value="Periplasmic binding protein-like II"/>
    <property type="match status" value="1"/>
</dbReference>
<evidence type="ECO:0000256" key="4">
    <source>
        <dbReference type="ARBA" id="ARBA00023163"/>
    </source>
</evidence>
<dbReference type="PANTHER" id="PTHR30537">
    <property type="entry name" value="HTH-TYPE TRANSCRIPTIONAL REGULATOR"/>
    <property type="match status" value="1"/>
</dbReference>
<dbReference type="PANTHER" id="PTHR30537:SF1">
    <property type="entry name" value="HTH-TYPE TRANSCRIPTIONAL REGULATOR PGRR"/>
    <property type="match status" value="1"/>
</dbReference>
<evidence type="ECO:0000313" key="7">
    <source>
        <dbReference type="EMBL" id="AKT42499.1"/>
    </source>
</evidence>